<dbReference type="PANTHER" id="PTHR13887:SF41">
    <property type="entry name" value="THIOREDOXIN SUPERFAMILY PROTEIN"/>
    <property type="match status" value="1"/>
</dbReference>
<evidence type="ECO:0000313" key="2">
    <source>
        <dbReference type="EMBL" id="MBT8769515.1"/>
    </source>
</evidence>
<dbReference type="Proteomes" id="UP001519667">
    <property type="component" value="Unassembled WGS sequence"/>
</dbReference>
<dbReference type="CDD" id="cd03024">
    <property type="entry name" value="DsbA_FrnE"/>
    <property type="match status" value="1"/>
</dbReference>
<dbReference type="EMBL" id="JAGTIS010000031">
    <property type="protein sequence ID" value="MBT8769515.1"/>
    <property type="molecule type" value="Genomic_DNA"/>
</dbReference>
<dbReference type="Gene3D" id="3.40.30.10">
    <property type="entry name" value="Glutaredoxin"/>
    <property type="match status" value="1"/>
</dbReference>
<comment type="caution">
    <text evidence="2">The sequence shown here is derived from an EMBL/GenBank/DDBJ whole genome shotgun (WGS) entry which is preliminary data.</text>
</comment>
<dbReference type="InterPro" id="IPR001853">
    <property type="entry name" value="DSBA-like_thioredoxin_dom"/>
</dbReference>
<gene>
    <name evidence="2" type="ORF">J7302_25730</name>
</gene>
<keyword evidence="3" id="KW-1185">Reference proteome</keyword>
<organism evidence="2 3">
    <name type="scientific">Metapseudomonas boanensis</name>
    <dbReference type="NCBI Taxonomy" id="2822138"/>
    <lineage>
        <taxon>Bacteria</taxon>
        <taxon>Pseudomonadati</taxon>
        <taxon>Pseudomonadota</taxon>
        <taxon>Gammaproteobacteria</taxon>
        <taxon>Pseudomonadales</taxon>
        <taxon>Pseudomonadaceae</taxon>
        <taxon>Metapseudomonas</taxon>
    </lineage>
</organism>
<dbReference type="PANTHER" id="PTHR13887">
    <property type="entry name" value="GLUTATHIONE S-TRANSFERASE KAPPA"/>
    <property type="match status" value="1"/>
</dbReference>
<name>A0ABS5XPI1_9GAMM</name>
<dbReference type="InterPro" id="IPR036249">
    <property type="entry name" value="Thioredoxin-like_sf"/>
</dbReference>
<reference evidence="2 3" key="1">
    <citation type="submission" date="2021-04" db="EMBL/GenBank/DDBJ databases">
        <title>Pseudomonas boanensis sp. nov., a bacterium isolated from river water used for household purposes in Boane District, Mozambique.</title>
        <authorList>
            <person name="Nicklasson M."/>
            <person name="Martin-Rodriguez A.J."/>
            <person name="Thorell K."/>
            <person name="Neves L."/>
            <person name="Mussagy A."/>
            <person name="Rydberg H.A."/>
            <person name="Hernroth B."/>
            <person name="Svensson-Stadler L."/>
            <person name="Sjoling A."/>
        </authorList>
    </citation>
    <scope>NUCLEOTIDE SEQUENCE [LARGE SCALE GENOMIC DNA]</scope>
    <source>
        <strain evidence="2 3">DB1</strain>
    </source>
</reference>
<protein>
    <submittedName>
        <fullName evidence="2">DsbA family oxidoreductase</fullName>
    </submittedName>
</protein>
<dbReference type="SUPFAM" id="SSF52833">
    <property type="entry name" value="Thioredoxin-like"/>
    <property type="match status" value="1"/>
</dbReference>
<evidence type="ECO:0000313" key="3">
    <source>
        <dbReference type="Proteomes" id="UP001519667"/>
    </source>
</evidence>
<dbReference type="RefSeq" id="WP_215381571.1">
    <property type="nucleotide sequence ID" value="NZ_JAGTIS010000031.1"/>
</dbReference>
<evidence type="ECO:0000259" key="1">
    <source>
        <dbReference type="Pfam" id="PF01323"/>
    </source>
</evidence>
<feature type="domain" description="DSBA-like thioredoxin" evidence="1">
    <location>
        <begin position="6"/>
        <end position="203"/>
    </location>
</feature>
<proteinExistence type="predicted"/>
<sequence>MKPLLIEVAFDFICPWCLIGKRNLERALKLLAASRPGVPVRVLWRGVQLLPDLPAEGVPFGEFYARRLGSEAAVLARQAQVKAAAALAGADVDLHRIRVMPNTANAHRLFARAAEIGTEEQVNALLERLFAAYFQSGDDLGQQELLLRLAQSCDFDPRDLADVLHDDATPYSGDFASLGVSGVPAFVVDQRYPLVGAQPPEIILATLLRAMPSPELQA</sequence>
<dbReference type="Pfam" id="PF01323">
    <property type="entry name" value="DSBA"/>
    <property type="match status" value="1"/>
</dbReference>
<accession>A0ABS5XPI1</accession>